<accession>A0A2T0W2V7</accession>
<evidence type="ECO:0000313" key="2">
    <source>
        <dbReference type="EMBL" id="PRY79520.1"/>
    </source>
</evidence>
<dbReference type="EMBL" id="PVTP01000002">
    <property type="protein sequence ID" value="PRY79520.1"/>
    <property type="molecule type" value="Genomic_DNA"/>
</dbReference>
<dbReference type="Proteomes" id="UP000238007">
    <property type="component" value="Unassembled WGS sequence"/>
</dbReference>
<evidence type="ECO:0008006" key="4">
    <source>
        <dbReference type="Google" id="ProtNLM"/>
    </source>
</evidence>
<reference evidence="2 3" key="1">
    <citation type="submission" date="2018-03" db="EMBL/GenBank/DDBJ databases">
        <title>Genomic Encyclopedia of Archaeal and Bacterial Type Strains, Phase II (KMG-II): from individual species to whole genera.</title>
        <authorList>
            <person name="Goeker M."/>
        </authorList>
    </citation>
    <scope>NUCLEOTIDE SEQUENCE [LARGE SCALE GENOMIC DNA]</scope>
    <source>
        <strain evidence="2 3">DSM 101533</strain>
    </source>
</reference>
<dbReference type="AlphaFoldDB" id="A0A2T0W2V7"/>
<dbReference type="OrthoDB" id="7871260at2"/>
<keyword evidence="3" id="KW-1185">Reference proteome</keyword>
<feature type="signal peptide" evidence="1">
    <location>
        <begin position="1"/>
        <end position="22"/>
    </location>
</feature>
<name>A0A2T0W2V7_9RHOB</name>
<keyword evidence="1" id="KW-0732">Signal</keyword>
<evidence type="ECO:0000256" key="1">
    <source>
        <dbReference type="SAM" id="SignalP"/>
    </source>
</evidence>
<protein>
    <recommendedName>
        <fullName evidence="4">HdeA/HdeB family protein</fullName>
    </recommendedName>
</protein>
<sequence length="87" mass="9034">MNNTLKLSAIIAFASFATTAAAECTEASVQEKTMEISTGMQALAATNPEKMMEISNELQAAMTEAAAAEDIEAVCTSLDAILADMNG</sequence>
<dbReference type="RefSeq" id="WP_133169740.1">
    <property type="nucleotide sequence ID" value="NZ_PVTP01000002.1"/>
</dbReference>
<evidence type="ECO:0000313" key="3">
    <source>
        <dbReference type="Proteomes" id="UP000238007"/>
    </source>
</evidence>
<organism evidence="2 3">
    <name type="scientific">Yoonia maritima</name>
    <dbReference type="NCBI Taxonomy" id="1435347"/>
    <lineage>
        <taxon>Bacteria</taxon>
        <taxon>Pseudomonadati</taxon>
        <taxon>Pseudomonadota</taxon>
        <taxon>Alphaproteobacteria</taxon>
        <taxon>Rhodobacterales</taxon>
        <taxon>Paracoccaceae</taxon>
        <taxon>Yoonia</taxon>
    </lineage>
</organism>
<comment type="caution">
    <text evidence="2">The sequence shown here is derived from an EMBL/GenBank/DDBJ whole genome shotgun (WGS) entry which is preliminary data.</text>
</comment>
<proteinExistence type="predicted"/>
<feature type="chain" id="PRO_5015578821" description="HdeA/HdeB family protein" evidence="1">
    <location>
        <begin position="23"/>
        <end position="87"/>
    </location>
</feature>
<gene>
    <name evidence="2" type="ORF">CLV80_102165</name>
</gene>